<feature type="transmembrane region" description="Helical" evidence="1">
    <location>
        <begin position="196"/>
        <end position="216"/>
    </location>
</feature>
<dbReference type="PANTHER" id="PTHR34219">
    <property type="entry name" value="IRON-REGULATED INNER MEMBRANE PROTEIN-RELATED"/>
    <property type="match status" value="1"/>
</dbReference>
<keyword evidence="1" id="KW-1133">Transmembrane helix</keyword>
<keyword evidence="1" id="KW-0472">Membrane</keyword>
<evidence type="ECO:0000256" key="1">
    <source>
        <dbReference type="SAM" id="Phobius"/>
    </source>
</evidence>
<gene>
    <name evidence="2" type="ORF">PSQ40_14435</name>
</gene>
<reference evidence="2 3" key="1">
    <citation type="submission" date="2023-02" db="EMBL/GenBank/DDBJ databases">
        <title>Bacterial whole genomic sequence of Curvibacter sp. HBC61.</title>
        <authorList>
            <person name="Le V."/>
            <person name="Ko S.-R."/>
            <person name="Ahn C.-Y."/>
            <person name="Oh H.-M."/>
        </authorList>
    </citation>
    <scope>NUCLEOTIDE SEQUENCE [LARGE SCALE GENOMIC DNA]</scope>
    <source>
        <strain evidence="2 3">HBC61</strain>
    </source>
</reference>
<dbReference type="EMBL" id="JAQSIP010000006">
    <property type="protein sequence ID" value="MDD0839779.1"/>
    <property type="molecule type" value="Genomic_DNA"/>
</dbReference>
<dbReference type="Proteomes" id="UP001528673">
    <property type="component" value="Unassembled WGS sequence"/>
</dbReference>
<name>A0ABT5N0D3_9BURK</name>
<evidence type="ECO:0000313" key="3">
    <source>
        <dbReference type="Proteomes" id="UP001528673"/>
    </source>
</evidence>
<evidence type="ECO:0000313" key="2">
    <source>
        <dbReference type="EMBL" id="MDD0839779.1"/>
    </source>
</evidence>
<dbReference type="RefSeq" id="WP_273952290.1">
    <property type="nucleotide sequence ID" value="NZ_JAQSIP010000006.1"/>
</dbReference>
<comment type="caution">
    <text evidence="2">The sequence shown here is derived from an EMBL/GenBank/DDBJ whole genome shotgun (WGS) entry which is preliminary data.</text>
</comment>
<proteinExistence type="predicted"/>
<dbReference type="InterPro" id="IPR005625">
    <property type="entry name" value="PepSY-ass_TM"/>
</dbReference>
<organism evidence="2 3">
    <name type="scientific">Curvibacter cyanobacteriorum</name>
    <dbReference type="NCBI Taxonomy" id="3026422"/>
    <lineage>
        <taxon>Bacteria</taxon>
        <taxon>Pseudomonadati</taxon>
        <taxon>Pseudomonadota</taxon>
        <taxon>Betaproteobacteria</taxon>
        <taxon>Burkholderiales</taxon>
        <taxon>Comamonadaceae</taxon>
        <taxon>Curvibacter</taxon>
    </lineage>
</organism>
<feature type="transmembrane region" description="Helical" evidence="1">
    <location>
        <begin position="149"/>
        <end position="169"/>
    </location>
</feature>
<keyword evidence="1" id="KW-0812">Transmembrane</keyword>
<sequence length="387" mass="42885">MLRPRVLLRQCHLWLGLGVGALLLVFGLTGSALVFYQAIDRALHPEIAEPAQGEAPGWDSPVWNVALGTLKRQWPERQGLWRFEVSGEPGPLAVRYQETHGGHATQRIMVWLSADGQRVLREDPWGAYLMTWVYDLHMALQLGDGGRRWVGWAGLLCTVLLLSGLAAWWPQGAWRHAFQFKAGAHPIRTWRDVHKLLGLGSLALLLLLTVTGWMLAWPTETRNLLTAVLDPVATLRPPSALAPASPATRVPLDRILQQARVQMPLARLAWFEVPAGTEGRYMVRLQQPGDPSYRFPHSYLYFDPSTGGLLAQQDQSQFGVSNRVLNWLHPLHDGSAGGLAGRLLVCGLGFVPALLWFTGLWRWRLVRRAAARGAATAGGRPQLSHPG</sequence>
<accession>A0ABT5N0D3</accession>
<protein>
    <submittedName>
        <fullName evidence="2">PepSY domain-containing protein</fullName>
    </submittedName>
</protein>
<dbReference type="Pfam" id="PF03929">
    <property type="entry name" value="PepSY_TM"/>
    <property type="match status" value="1"/>
</dbReference>
<feature type="transmembrane region" description="Helical" evidence="1">
    <location>
        <begin position="339"/>
        <end position="358"/>
    </location>
</feature>
<keyword evidence="3" id="KW-1185">Reference proteome</keyword>
<feature type="transmembrane region" description="Helical" evidence="1">
    <location>
        <begin position="12"/>
        <end position="36"/>
    </location>
</feature>